<comment type="caution">
    <text evidence="1">The sequence shown here is derived from an EMBL/GenBank/DDBJ whole genome shotgun (WGS) entry which is preliminary data.</text>
</comment>
<evidence type="ECO:0000313" key="1">
    <source>
        <dbReference type="EMBL" id="GEU58884.1"/>
    </source>
</evidence>
<sequence length="119" mass="14028">MKLYMRIVPDKEIAIDDIPLATKPLVIVEYNIVKDGKISTYHIIRADRSTKTYTSMINLLEDIDREDLESLWKLVKDKHGNTRPEEDYERVLWGDIKVMFEPDIESEVWRQLQGYDVTA</sequence>
<dbReference type="AlphaFoldDB" id="A0A6L2LF58"/>
<proteinExistence type="predicted"/>
<name>A0A6L2LF58_TANCI</name>
<accession>A0A6L2LF58</accession>
<reference evidence="1" key="1">
    <citation type="journal article" date="2019" name="Sci. Rep.">
        <title>Draft genome of Tanacetum cinerariifolium, the natural source of mosquito coil.</title>
        <authorList>
            <person name="Yamashiro T."/>
            <person name="Shiraishi A."/>
            <person name="Satake H."/>
            <person name="Nakayama K."/>
        </authorList>
    </citation>
    <scope>NUCLEOTIDE SEQUENCE</scope>
</reference>
<protein>
    <submittedName>
        <fullName evidence="1">Uncharacterized protein</fullName>
    </submittedName>
</protein>
<organism evidence="1">
    <name type="scientific">Tanacetum cinerariifolium</name>
    <name type="common">Dalmatian daisy</name>
    <name type="synonym">Chrysanthemum cinerariifolium</name>
    <dbReference type="NCBI Taxonomy" id="118510"/>
    <lineage>
        <taxon>Eukaryota</taxon>
        <taxon>Viridiplantae</taxon>
        <taxon>Streptophyta</taxon>
        <taxon>Embryophyta</taxon>
        <taxon>Tracheophyta</taxon>
        <taxon>Spermatophyta</taxon>
        <taxon>Magnoliopsida</taxon>
        <taxon>eudicotyledons</taxon>
        <taxon>Gunneridae</taxon>
        <taxon>Pentapetalae</taxon>
        <taxon>asterids</taxon>
        <taxon>campanulids</taxon>
        <taxon>Asterales</taxon>
        <taxon>Asteraceae</taxon>
        <taxon>Asteroideae</taxon>
        <taxon>Anthemideae</taxon>
        <taxon>Anthemidinae</taxon>
        <taxon>Tanacetum</taxon>
    </lineage>
</organism>
<dbReference type="EMBL" id="BKCJ010004076">
    <property type="protein sequence ID" value="GEU58884.1"/>
    <property type="molecule type" value="Genomic_DNA"/>
</dbReference>
<gene>
    <name evidence="1" type="ORF">Tci_030862</name>
</gene>